<organism evidence="2 3">
    <name type="scientific">Candidatus Bilamarchaeum dharawalense</name>
    <dbReference type="NCBI Taxonomy" id="2885759"/>
    <lineage>
        <taxon>Archaea</taxon>
        <taxon>Candidatus Micrarchaeota</taxon>
        <taxon>Candidatus Micrarchaeia</taxon>
        <taxon>Candidatus Anstonellales</taxon>
        <taxon>Candidatus Bilamarchaeaceae</taxon>
        <taxon>Candidatus Bilamarchaeum</taxon>
    </lineage>
</organism>
<feature type="transmembrane region" description="Helical" evidence="1">
    <location>
        <begin position="430"/>
        <end position="448"/>
    </location>
</feature>
<keyword evidence="1" id="KW-0812">Transmembrane</keyword>
<dbReference type="EMBL" id="CABMJJ010000007">
    <property type="protein sequence ID" value="VVC03421.1"/>
    <property type="molecule type" value="Genomic_DNA"/>
</dbReference>
<dbReference type="Proteomes" id="UP000789941">
    <property type="component" value="Unassembled WGS sequence"/>
</dbReference>
<accession>A0A5E4LPG4</accession>
<comment type="caution">
    <text evidence="2">The sequence shown here is derived from an EMBL/GenBank/DDBJ whole genome shotgun (WGS) entry which is preliminary data.</text>
</comment>
<keyword evidence="1" id="KW-1133">Transmembrane helix</keyword>
<gene>
    <name evidence="2" type="ORF">LFW2832_00360</name>
</gene>
<sequence>MASATEYAHPLFATSFANANENQTLYRFRIFNNESTPTLPFRLWLTSDMNWFDPDIFSYALPPDGADDDSPYWDFPPVYPNESAEISFRVNRTVGLPDRILLDTEALNKWIGECKTFVPLNGTNESETKIENYLWSLNKSYDVVMYYEENGYALAKIKDYNTFAVFKIGNITEMAMIEDDKTITTLVSNYVKKGTVDRYVNLSQVRWSLEETQRIKSRPEKDCYRISGMDRFPCVDRDTCLYACFSVPVCSNIGQSGWSFLDTLQSYNKTVYDANTKLDHAVSSSADLELSPNYERAAALLQELIELNRAETKVIYHPLYTSYGYCEPADYAIPQQMGARRDLLDYLEINCLYGQKDWIIQESIHTAVTLNPPKPKPKLNNTINVTPQVNTSNHIELQNITTNQTETQEECCLGGMCSLGGVKKIAGLCWQWGAIILVVAVLAIYWLIKPKRR</sequence>
<protein>
    <submittedName>
        <fullName evidence="2">Uncharacterized protein</fullName>
    </submittedName>
</protein>
<evidence type="ECO:0000313" key="2">
    <source>
        <dbReference type="EMBL" id="VVC03421.1"/>
    </source>
</evidence>
<evidence type="ECO:0000313" key="3">
    <source>
        <dbReference type="Proteomes" id="UP000789941"/>
    </source>
</evidence>
<reference evidence="2 3" key="1">
    <citation type="submission" date="2019-08" db="EMBL/GenBank/DDBJ databases">
        <authorList>
            <person name="Vazquez-Campos X."/>
        </authorList>
    </citation>
    <scope>NUCLEOTIDE SEQUENCE [LARGE SCALE GENOMIC DNA]</scope>
    <source>
        <strain evidence="2">LFW-283_2</strain>
    </source>
</reference>
<evidence type="ECO:0000256" key="1">
    <source>
        <dbReference type="SAM" id="Phobius"/>
    </source>
</evidence>
<dbReference type="AlphaFoldDB" id="A0A5E4LPG4"/>
<keyword evidence="1" id="KW-0472">Membrane</keyword>
<proteinExistence type="predicted"/>
<name>A0A5E4LPG4_9ARCH</name>